<feature type="region of interest" description="Disordered" evidence="1">
    <location>
        <begin position="156"/>
        <end position="245"/>
    </location>
</feature>
<proteinExistence type="predicted"/>
<accession>A0AAD7V5J7</accession>
<comment type="caution">
    <text evidence="2">The sequence shown here is derived from an EMBL/GenBank/DDBJ whole genome shotgun (WGS) entry which is preliminary data.</text>
</comment>
<reference evidence="2 3" key="1">
    <citation type="submission" date="2023-03" db="EMBL/GenBank/DDBJ databases">
        <title>Genome sequence of Lichtheimia ornata CBS 291.66.</title>
        <authorList>
            <person name="Mohabir J.T."/>
            <person name="Shea T.P."/>
            <person name="Kurbessoian T."/>
            <person name="Berby B."/>
            <person name="Fontaine J."/>
            <person name="Livny J."/>
            <person name="Gnirke A."/>
            <person name="Stajich J.E."/>
            <person name="Cuomo C.A."/>
        </authorList>
    </citation>
    <scope>NUCLEOTIDE SEQUENCE [LARGE SCALE GENOMIC DNA]</scope>
    <source>
        <strain evidence="2">CBS 291.66</strain>
    </source>
</reference>
<keyword evidence="3" id="KW-1185">Reference proteome</keyword>
<organism evidence="2 3">
    <name type="scientific">Lichtheimia ornata</name>
    <dbReference type="NCBI Taxonomy" id="688661"/>
    <lineage>
        <taxon>Eukaryota</taxon>
        <taxon>Fungi</taxon>
        <taxon>Fungi incertae sedis</taxon>
        <taxon>Mucoromycota</taxon>
        <taxon>Mucoromycotina</taxon>
        <taxon>Mucoromycetes</taxon>
        <taxon>Mucorales</taxon>
        <taxon>Lichtheimiaceae</taxon>
        <taxon>Lichtheimia</taxon>
    </lineage>
</organism>
<dbReference type="EMBL" id="JARTCD010000027">
    <property type="protein sequence ID" value="KAJ8658016.1"/>
    <property type="molecule type" value="Genomic_DNA"/>
</dbReference>
<evidence type="ECO:0000313" key="2">
    <source>
        <dbReference type="EMBL" id="KAJ8658016.1"/>
    </source>
</evidence>
<dbReference type="RefSeq" id="XP_058342929.1">
    <property type="nucleotide sequence ID" value="XM_058486317.1"/>
</dbReference>
<dbReference type="AlphaFoldDB" id="A0AAD7V5J7"/>
<protein>
    <submittedName>
        <fullName evidence="2">Uncharacterized protein</fullName>
    </submittedName>
</protein>
<dbReference type="Proteomes" id="UP001234581">
    <property type="component" value="Unassembled WGS sequence"/>
</dbReference>
<feature type="compositionally biased region" description="Polar residues" evidence="1">
    <location>
        <begin position="156"/>
        <end position="169"/>
    </location>
</feature>
<dbReference type="GeneID" id="83213698"/>
<gene>
    <name evidence="2" type="ORF">O0I10_006287</name>
</gene>
<sequence>MGSTLELWLHIGPLHPRHSTRTRGLQLQTYIDRVALHQHLHLNSGFSPQCHDDPKPARGLVYGPFQIIRGFMHDYGRHYENTNHIVHMVDAATKVNNTKIGYENMQSLHALSYNNGSGDRFWISYAQQLHDSTSQIESTNGSLSLSYAHTLSSIIQSARHQTKSQTSKTNKPRQKRQWHQDQSRGYVSVCHSGSQGTVRPPIKSRLAVGCRAESVRQSRHHSSWHSISSNPKEPKKEKSTYKKKRKTTKKWDLQELCWEGWDHAGVGVGPRIALRYYKRKDTDNHIRCRHGNGSIIMHVIIVITASSSIGAIYKKE</sequence>
<name>A0AAD7V5J7_9FUNG</name>
<evidence type="ECO:0000256" key="1">
    <source>
        <dbReference type="SAM" id="MobiDB-lite"/>
    </source>
</evidence>
<evidence type="ECO:0000313" key="3">
    <source>
        <dbReference type="Proteomes" id="UP001234581"/>
    </source>
</evidence>